<organism evidence="1 2">
    <name type="scientific">Pseudomonas izuensis</name>
    <dbReference type="NCBI Taxonomy" id="2684212"/>
    <lineage>
        <taxon>Bacteria</taxon>
        <taxon>Pseudomonadati</taxon>
        <taxon>Pseudomonadota</taxon>
        <taxon>Gammaproteobacteria</taxon>
        <taxon>Pseudomonadales</taxon>
        <taxon>Pseudomonadaceae</taxon>
        <taxon>Pseudomonas</taxon>
    </lineage>
</organism>
<accession>A0ABM7RPG9</accession>
<evidence type="ECO:0000313" key="2">
    <source>
        <dbReference type="Proteomes" id="UP000218595"/>
    </source>
</evidence>
<name>A0ABM7RPG9_9PSED</name>
<keyword evidence="2" id="KW-1185">Reference proteome</keyword>
<dbReference type="RefSeq" id="WP_096512598.1">
    <property type="nucleotide sequence ID" value="NZ_AP017423.2"/>
</dbReference>
<reference evidence="1 2" key="1">
    <citation type="submission" date="2016-04" db="EMBL/GenBank/DDBJ databases">
        <title>Complete genome sequence of Pseudomonas sp. LAB-08 isolated from TCE contaminated aquifer soil.</title>
        <authorList>
            <person name="Dohra H."/>
            <person name="Suzuki K."/>
            <person name="Fatma A."/>
            <person name="Inuzuka Y."/>
            <person name="Honjo M."/>
            <person name="Tashiro Y."/>
            <person name="Futamata H."/>
        </authorList>
    </citation>
    <scope>NUCLEOTIDE SEQUENCE [LARGE SCALE GENOMIC DNA]</scope>
    <source>
        <strain evidence="1 2">LAB-08</strain>
    </source>
</reference>
<dbReference type="EMBL" id="AP017423">
    <property type="protein sequence ID" value="BCX67123.1"/>
    <property type="molecule type" value="Genomic_DNA"/>
</dbReference>
<gene>
    <name evidence="1" type="ORF">LAB08_R17470</name>
</gene>
<evidence type="ECO:0000313" key="1">
    <source>
        <dbReference type="EMBL" id="BCX67123.1"/>
    </source>
</evidence>
<protein>
    <recommendedName>
        <fullName evidence="3">Apea-like HEPN domain-containing protein</fullName>
    </recommendedName>
</protein>
<sequence length="516" mass="58327">MTNQLDYLKAKRRIMEVFVPGFDSAVSAKSLSDEEMEAILDAVTGSLPFRKPAQMLALSMFLFEGVKRFDRWFSPSPYVVPLNQHERFAKFVNAFWRIERDEPMNCPVFKLHLIKDLVFKQFDEKPIDAIAPSEVLQFQHQVEKISAPTSSVKMTEFIQQKSELLFVLNGLIDRSLRTIFRFRIPYVLHKQPLEVEFTWCGVPMRALVTPSFRATEESFIQTGDNAALSAGASRWQTGSSVITIEREGLVDGSAFTDRLQAVPGSEFPVNGWPKSFTLAFSIFHDLAWRLRTDHAGHQDWIPAPRDLSDLEFWIKTSSNDSLGYIRKGSPAALLEIFTPTENSLNIVLGELTRLPWSAECRVRANMYLELGDTNEALFWLNVAVESLITQRFQEIEVALGRPGLAADLGSPREFWSEAEAILSKQFPDMTGKVIWPSAPIHVSIFGKLKSLYRLVPMKTSAGELTRKYQVVSGERNDLFHGKRTSRVTVATVEAASQALSWIDTNMWPEPPSDSIG</sequence>
<dbReference type="Proteomes" id="UP000218595">
    <property type="component" value="Chromosome"/>
</dbReference>
<evidence type="ECO:0008006" key="3">
    <source>
        <dbReference type="Google" id="ProtNLM"/>
    </source>
</evidence>
<proteinExistence type="predicted"/>